<reference evidence="2" key="1">
    <citation type="submission" date="2016-11" db="EMBL/GenBank/DDBJ databases">
        <title>Dehalogenimonas formicexedens sp. nov., a chlorinated alkane respiring bacterium isolated from contaminated groundwater.</title>
        <authorList>
            <person name="Key T.A."/>
            <person name="Bowman K.S."/>
            <person name="Lee I."/>
            <person name="Chun J."/>
            <person name="Albuquerque L."/>
            <person name="da Costa M.S."/>
            <person name="Rainey F.A."/>
            <person name="Moe W.M."/>
        </authorList>
    </citation>
    <scope>NUCLEOTIDE SEQUENCE [LARGE SCALE GENOMIC DNA]</scope>
    <source>
        <strain evidence="2">NSZ-14</strain>
    </source>
</reference>
<protein>
    <submittedName>
        <fullName evidence="1">Uncharacterized protein</fullName>
    </submittedName>
</protein>
<evidence type="ECO:0000313" key="1">
    <source>
        <dbReference type="EMBL" id="APV43681.1"/>
    </source>
</evidence>
<dbReference type="STRING" id="1839801.Dform_00321"/>
<evidence type="ECO:0000313" key="2">
    <source>
        <dbReference type="Proteomes" id="UP000185934"/>
    </source>
</evidence>
<dbReference type="KEGG" id="dfo:Dform_00321"/>
<dbReference type="AlphaFoldDB" id="A0A1P8F5C5"/>
<dbReference type="OrthoDB" id="160345at2"/>
<dbReference type="Proteomes" id="UP000185934">
    <property type="component" value="Chromosome"/>
</dbReference>
<sequence>MQYHSGDKYATPSTEAKAAEYNVRGFPSMYLNGGNLIIGGSDASYVQQKAVIDRELAKTPVVAIASTMKTSGSISVSTTVTNTGASSISNAKLYVVLFEDLGFDEHHYTVRDLPAPITVAGLAAGASQQFNISSAYNGTSANLKAVVYLKAANGEVLQAALSSKP</sequence>
<proteinExistence type="predicted"/>
<gene>
    <name evidence="1" type="ORF">Dform_00321</name>
</gene>
<organism evidence="1 2">
    <name type="scientific">Dehalogenimonas formicexedens</name>
    <dbReference type="NCBI Taxonomy" id="1839801"/>
    <lineage>
        <taxon>Bacteria</taxon>
        <taxon>Bacillati</taxon>
        <taxon>Chloroflexota</taxon>
        <taxon>Dehalococcoidia</taxon>
        <taxon>Dehalococcoidales</taxon>
        <taxon>Dehalococcoidaceae</taxon>
        <taxon>Dehalogenimonas</taxon>
    </lineage>
</organism>
<dbReference type="RefSeq" id="WP_076003468.1">
    <property type="nucleotide sequence ID" value="NZ_CP018258.1"/>
</dbReference>
<name>A0A1P8F5C5_9CHLR</name>
<keyword evidence="2" id="KW-1185">Reference proteome</keyword>
<dbReference type="EMBL" id="CP018258">
    <property type="protein sequence ID" value="APV43681.1"/>
    <property type="molecule type" value="Genomic_DNA"/>
</dbReference>
<accession>A0A1P8F5C5</accession>